<accession>A0ACB5QRX3</accession>
<keyword evidence="2" id="KW-1185">Reference proteome</keyword>
<organism evidence="1 2">
    <name type="scientific">Caballeronia novacaledonica</name>
    <dbReference type="NCBI Taxonomy" id="1544861"/>
    <lineage>
        <taxon>Bacteria</taxon>
        <taxon>Pseudomonadati</taxon>
        <taxon>Pseudomonadota</taxon>
        <taxon>Betaproteobacteria</taxon>
        <taxon>Burkholderiales</taxon>
        <taxon>Burkholderiaceae</taxon>
        <taxon>Caballeronia</taxon>
    </lineage>
</organism>
<gene>
    <name evidence="1" type="ORF">CBA19CS22_12530</name>
</gene>
<name>A0ACB5QRX3_9BURK</name>
<evidence type="ECO:0000313" key="1">
    <source>
        <dbReference type="EMBL" id="GJH17370.1"/>
    </source>
</evidence>
<protein>
    <submittedName>
        <fullName evidence="1">Helix-turn-helix transcriptional regulator</fullName>
    </submittedName>
</protein>
<sequence>MNKVVGAVNSEARRRLSINVKRLRLERGMSQESLATACAFHRTYVYQMEHVIANVTLDVVDKLAMALHVDIGELFAPTPSHRKVST</sequence>
<reference evidence="1" key="1">
    <citation type="submission" date="2021-09" db="EMBL/GenBank/DDBJ databases">
        <title>Isolation and characterization of 3-chlorobenzoate degrading bacteria from soils in Shizuoka.</title>
        <authorList>
            <person name="Ifat A."/>
            <person name="Ogawa N."/>
            <person name="Kimbara K."/>
            <person name="Moriuchi R."/>
            <person name="Dohra H."/>
            <person name="Shintani M."/>
        </authorList>
    </citation>
    <scope>NUCLEOTIDE SEQUENCE</scope>
    <source>
        <strain evidence="1">19CS2-2</strain>
    </source>
</reference>
<comment type="caution">
    <text evidence="1">The sequence shown here is derived from an EMBL/GenBank/DDBJ whole genome shotgun (WGS) entry which is preliminary data.</text>
</comment>
<evidence type="ECO:0000313" key="2">
    <source>
        <dbReference type="Proteomes" id="UP001055013"/>
    </source>
</evidence>
<proteinExistence type="predicted"/>
<dbReference type="Proteomes" id="UP001055013">
    <property type="component" value="Unassembled WGS sequence"/>
</dbReference>
<dbReference type="EMBL" id="BPUR01000005">
    <property type="protein sequence ID" value="GJH17370.1"/>
    <property type="molecule type" value="Genomic_DNA"/>
</dbReference>